<evidence type="ECO:0000313" key="3">
    <source>
        <dbReference type="Proteomes" id="UP000070513"/>
    </source>
</evidence>
<dbReference type="OrthoDB" id="9782395at2"/>
<gene>
    <name evidence="2" type="ORF">AU378_21405</name>
</gene>
<name>A0A135W184_9FLAO</name>
<organism evidence="2 3">
    <name type="scientific">Chryseobacterium kwangjuense</name>
    <dbReference type="NCBI Taxonomy" id="267125"/>
    <lineage>
        <taxon>Bacteria</taxon>
        <taxon>Pseudomonadati</taxon>
        <taxon>Bacteroidota</taxon>
        <taxon>Flavobacteriia</taxon>
        <taxon>Flavobacteriales</taxon>
        <taxon>Weeksellaceae</taxon>
        <taxon>Chryseobacterium group</taxon>
        <taxon>Chryseobacterium</taxon>
    </lineage>
</organism>
<dbReference type="RefSeq" id="WP_062653842.1">
    <property type="nucleotide sequence ID" value="NZ_LPUR01000020.1"/>
</dbReference>
<accession>A0A135W184</accession>
<dbReference type="Proteomes" id="UP000070513">
    <property type="component" value="Unassembled WGS sequence"/>
</dbReference>
<dbReference type="EMBL" id="LPUR01000020">
    <property type="protein sequence ID" value="KXH78693.1"/>
    <property type="molecule type" value="Genomic_DNA"/>
</dbReference>
<proteinExistence type="predicted"/>
<comment type="caution">
    <text evidence="2">The sequence shown here is derived from an EMBL/GenBank/DDBJ whole genome shotgun (WGS) entry which is preliminary data.</text>
</comment>
<reference evidence="2 3" key="2">
    <citation type="journal article" date="2016" name="Genome Announc.">
        <title>Draft Genome Sequence of a Biocontrol Rhizobacterium, Chryseobacterium kwangjuense Strain KJ1R5, Isolated from Pepper (Capsicum annuum).</title>
        <authorList>
            <person name="Jeong J.J."/>
            <person name="Park H."/>
            <person name="Park B.H."/>
            <person name="Mannaa M."/>
            <person name="Sang M.K."/>
            <person name="Choi I.G."/>
            <person name="Kim K.D."/>
        </authorList>
    </citation>
    <scope>NUCLEOTIDE SEQUENCE [LARGE SCALE GENOMIC DNA]</scope>
    <source>
        <strain evidence="2 3">KJ1R5</strain>
    </source>
</reference>
<evidence type="ECO:0000313" key="2">
    <source>
        <dbReference type="EMBL" id="KXH78693.1"/>
    </source>
</evidence>
<evidence type="ECO:0000256" key="1">
    <source>
        <dbReference type="SAM" id="Phobius"/>
    </source>
</evidence>
<keyword evidence="1" id="KW-0812">Transmembrane</keyword>
<keyword evidence="1" id="KW-0472">Membrane</keyword>
<sequence length="93" mass="10650">MNLAKKIFRYSFVLGAMWFVIHSVYIIADGLRDQKRAADLAVVFGNTVNKDGTLSPRLKARLDKSIELYRNHKAKKIMVAEVWVKKAIGKETR</sequence>
<protein>
    <submittedName>
        <fullName evidence="2">Uncharacterized protein</fullName>
    </submittedName>
</protein>
<reference evidence="3" key="1">
    <citation type="submission" date="2015-12" db="EMBL/GenBank/DDBJ databases">
        <title>Genome sequence of a biocontrol rhizobacterium Chryseobacterium kwangjuense strain KJ1R5 isolated from pepper (Capsicum annuum L.).</title>
        <authorList>
            <person name="Jeong J.-J."/>
            <person name="Park H."/>
            <person name="Mannaa M."/>
            <person name="Sang M.K."/>
            <person name="Choi I.-G."/>
            <person name="Kim K.D."/>
        </authorList>
    </citation>
    <scope>NUCLEOTIDE SEQUENCE [LARGE SCALE GENOMIC DNA]</scope>
    <source>
        <strain evidence="3">KJ1R5</strain>
    </source>
</reference>
<keyword evidence="1" id="KW-1133">Transmembrane helix</keyword>
<dbReference type="AlphaFoldDB" id="A0A135W184"/>
<feature type="transmembrane region" description="Helical" evidence="1">
    <location>
        <begin position="7"/>
        <end position="28"/>
    </location>
</feature>